<dbReference type="Proteomes" id="UP000816034">
    <property type="component" value="Unassembled WGS sequence"/>
</dbReference>
<dbReference type="GeneID" id="68095379"/>
<comment type="caution">
    <text evidence="1">The sequence shown here is derived from an EMBL/GenBank/DDBJ whole genome shotgun (WGS) entry which is preliminary data.</text>
</comment>
<evidence type="ECO:0000313" key="2">
    <source>
        <dbReference type="Proteomes" id="UP000816034"/>
    </source>
</evidence>
<dbReference type="AlphaFoldDB" id="A0AA88GN69"/>
<accession>A0AA88GN69</accession>
<dbReference type="EMBL" id="PYSW02000017">
    <property type="protein sequence ID" value="KAG2385775.1"/>
    <property type="molecule type" value="Genomic_DNA"/>
</dbReference>
<evidence type="ECO:0000313" key="1">
    <source>
        <dbReference type="EMBL" id="KAG2385775.1"/>
    </source>
</evidence>
<organism evidence="1 2">
    <name type="scientific">Naegleria lovaniensis</name>
    <name type="common">Amoeba</name>
    <dbReference type="NCBI Taxonomy" id="51637"/>
    <lineage>
        <taxon>Eukaryota</taxon>
        <taxon>Discoba</taxon>
        <taxon>Heterolobosea</taxon>
        <taxon>Tetramitia</taxon>
        <taxon>Eutetramitia</taxon>
        <taxon>Vahlkampfiidae</taxon>
        <taxon>Naegleria</taxon>
    </lineage>
</organism>
<sequence>MSYKLCKDGLTCGQYVKPGGTCVEYVKAIDFEDSYRFPFNFHLSIPALICPDGYKYSSTFMGDRIACLKNGSDFCFTNAPCGGYDYFNIKSSYSFKPGLEISKQFERLTKCDTADKKCVRVFAKENGMRCLDHWECRSSYCFNKTYCTELPKQFSCGPSVSNPSVTDCPGYSHCVCTNSTLGICSNVCFAELADLHTCAYNLGVFGETSPVSIMENTLLPFIDNASSIFSLENGTCKDYMTKYFECMQSFQQRLGLEILPIVTGTDNERAIPIPQPDDEYLFRVQSSFDLRNDVDRPLLISKLNESYRIDTSRFLEPSAIQLTTIDMLSNGSQILTQTSSLYINVRISEYVMLSTAERMVGLMPRYKFKSVDFKNIHACACCSEMVTKYVEASLDGGILLKAKRTDLVAEIYINKVDLSITISGLEPIMGHNSFLNRNWYERCDIILVPPEDIDVVTLSIKNNMLLLDNNASSPSTVSELESASMNDLFVIFFSNLPSKVLAVTRDVRDAAMTNQQVFAKVSSLIQDAISQQYNQAMKLLNSSSRTNSTNLTLVDCSLFNSTLDVKAYHRTIFSFPLTFDLIFPLPCPHPHL</sequence>
<proteinExistence type="predicted"/>
<keyword evidence="2" id="KW-1185">Reference proteome</keyword>
<name>A0AA88GN69_NAELO</name>
<protein>
    <submittedName>
        <fullName evidence="1">Uncharacterized protein</fullName>
    </submittedName>
</protein>
<dbReference type="RefSeq" id="XP_044549768.1">
    <property type="nucleotide sequence ID" value="XM_044692395.1"/>
</dbReference>
<reference evidence="1 2" key="1">
    <citation type="journal article" date="2018" name="BMC Genomics">
        <title>The genome of Naegleria lovaniensis, the basis for a comparative approach to unravel pathogenicity factors of the human pathogenic amoeba N. fowleri.</title>
        <authorList>
            <person name="Liechti N."/>
            <person name="Schurch N."/>
            <person name="Bruggmann R."/>
            <person name="Wittwer M."/>
        </authorList>
    </citation>
    <scope>NUCLEOTIDE SEQUENCE [LARGE SCALE GENOMIC DNA]</scope>
    <source>
        <strain evidence="1 2">ATCC 30569</strain>
    </source>
</reference>
<gene>
    <name evidence="1" type="ORF">C9374_002924</name>
</gene>